<keyword evidence="7 10" id="KW-0472">Membrane</keyword>
<comment type="similarity">
    <text evidence="10 11">Belongs to the TonB-dependent receptor family.</text>
</comment>
<dbReference type="InterPro" id="IPR012910">
    <property type="entry name" value="Plug_dom"/>
</dbReference>
<gene>
    <name evidence="15" type="ORF">N47_O13270</name>
</gene>
<dbReference type="PANTHER" id="PTHR30069:SF29">
    <property type="entry name" value="HEMOGLOBIN AND HEMOGLOBIN-HAPTOGLOBIN-BINDING PROTEIN 1-RELATED"/>
    <property type="match status" value="1"/>
</dbReference>
<evidence type="ECO:0000256" key="9">
    <source>
        <dbReference type="ARBA" id="ARBA00023237"/>
    </source>
</evidence>
<dbReference type="EMBL" id="FR695880">
    <property type="protein sequence ID" value="CBX31908.1"/>
    <property type="molecule type" value="Genomic_DNA"/>
</dbReference>
<evidence type="ECO:0008006" key="16">
    <source>
        <dbReference type="Google" id="ProtNLM"/>
    </source>
</evidence>
<keyword evidence="3 10" id="KW-1134">Transmembrane beta strand</keyword>
<feature type="domain" description="TonB-dependent receptor plug" evidence="14">
    <location>
        <begin position="55"/>
        <end position="160"/>
    </location>
</feature>
<organism evidence="15">
    <name type="scientific">uncultured Desulfobacterium sp</name>
    <dbReference type="NCBI Taxonomy" id="201089"/>
    <lineage>
        <taxon>Bacteria</taxon>
        <taxon>Pseudomonadati</taxon>
        <taxon>Thermodesulfobacteriota</taxon>
        <taxon>Desulfobacteria</taxon>
        <taxon>Desulfobacterales</taxon>
        <taxon>Desulfobacteriaceae</taxon>
        <taxon>Desulfobacterium</taxon>
        <taxon>environmental samples</taxon>
    </lineage>
</organism>
<evidence type="ECO:0000256" key="7">
    <source>
        <dbReference type="ARBA" id="ARBA00023136"/>
    </source>
</evidence>
<evidence type="ECO:0000259" key="14">
    <source>
        <dbReference type="Pfam" id="PF07715"/>
    </source>
</evidence>
<keyword evidence="2 10" id="KW-0813">Transport</keyword>
<dbReference type="InterPro" id="IPR039426">
    <property type="entry name" value="TonB-dep_rcpt-like"/>
</dbReference>
<feature type="chain" id="PRO_5003155231" description="TonB-dependent receptor" evidence="12">
    <location>
        <begin position="27"/>
        <end position="631"/>
    </location>
</feature>
<dbReference type="GO" id="GO:0009279">
    <property type="term" value="C:cell outer membrane"/>
    <property type="evidence" value="ECO:0007669"/>
    <property type="project" value="UniProtKB-SubCell"/>
</dbReference>
<dbReference type="Pfam" id="PF07715">
    <property type="entry name" value="Plug"/>
    <property type="match status" value="1"/>
</dbReference>
<dbReference type="SUPFAM" id="SSF56935">
    <property type="entry name" value="Porins"/>
    <property type="match status" value="1"/>
</dbReference>
<dbReference type="InterPro" id="IPR036942">
    <property type="entry name" value="Beta-barrel_TonB_sf"/>
</dbReference>
<reference evidence="15" key="1">
    <citation type="journal article" date="2011" name="Environ. Microbiol.">
        <title>Genomic insights into the metabolic potential of the polycyclic aromatic hydrocarbon degrading sulfate-reducing Deltaproteobacterium N47.</title>
        <authorList>
            <person name="Bergmann F."/>
            <person name="Selesi D."/>
            <person name="Weinmaier T."/>
            <person name="Tischler P."/>
            <person name="Rattei T."/>
            <person name="Meckenstock R.U."/>
        </authorList>
    </citation>
    <scope>NUCLEOTIDE SEQUENCE</scope>
</reference>
<dbReference type="GO" id="GO:0015344">
    <property type="term" value="F:siderophore uptake transmembrane transporter activity"/>
    <property type="evidence" value="ECO:0007669"/>
    <property type="project" value="TreeGrafter"/>
</dbReference>
<dbReference type="Pfam" id="PF00593">
    <property type="entry name" value="TonB_dep_Rec_b-barrel"/>
    <property type="match status" value="1"/>
</dbReference>
<proteinExistence type="inferred from homology"/>
<keyword evidence="6 11" id="KW-0798">TonB box</keyword>
<feature type="domain" description="TonB-dependent receptor-like beta-barrel" evidence="13">
    <location>
        <begin position="217"/>
        <end position="605"/>
    </location>
</feature>
<evidence type="ECO:0000256" key="3">
    <source>
        <dbReference type="ARBA" id="ARBA00022452"/>
    </source>
</evidence>
<keyword evidence="8" id="KW-0675">Receptor</keyword>
<protein>
    <recommendedName>
        <fullName evidence="16">TonB-dependent receptor</fullName>
    </recommendedName>
</protein>
<evidence type="ECO:0000313" key="15">
    <source>
        <dbReference type="EMBL" id="CBX31908.1"/>
    </source>
</evidence>
<evidence type="ECO:0000256" key="12">
    <source>
        <dbReference type="SAM" id="SignalP"/>
    </source>
</evidence>
<evidence type="ECO:0000256" key="10">
    <source>
        <dbReference type="PROSITE-ProRule" id="PRU01360"/>
    </source>
</evidence>
<dbReference type="InterPro" id="IPR037066">
    <property type="entry name" value="Plug_dom_sf"/>
</dbReference>
<feature type="signal peptide" evidence="12">
    <location>
        <begin position="1"/>
        <end position="26"/>
    </location>
</feature>
<dbReference type="Gene3D" id="2.170.130.10">
    <property type="entry name" value="TonB-dependent receptor, plug domain"/>
    <property type="match status" value="1"/>
</dbReference>
<dbReference type="PANTHER" id="PTHR30069">
    <property type="entry name" value="TONB-DEPENDENT OUTER MEMBRANE RECEPTOR"/>
    <property type="match status" value="1"/>
</dbReference>
<evidence type="ECO:0000256" key="5">
    <source>
        <dbReference type="ARBA" id="ARBA00022729"/>
    </source>
</evidence>
<evidence type="ECO:0000256" key="2">
    <source>
        <dbReference type="ARBA" id="ARBA00022448"/>
    </source>
</evidence>
<dbReference type="InterPro" id="IPR000531">
    <property type="entry name" value="Beta-barrel_TonB"/>
</dbReference>
<evidence type="ECO:0000256" key="8">
    <source>
        <dbReference type="ARBA" id="ARBA00023170"/>
    </source>
</evidence>
<keyword evidence="9 10" id="KW-0998">Cell outer membrane</keyword>
<evidence type="ECO:0000256" key="1">
    <source>
        <dbReference type="ARBA" id="ARBA00004571"/>
    </source>
</evidence>
<accession>E1YMW4</accession>
<comment type="subcellular location">
    <subcellularLocation>
        <location evidence="1 10">Cell outer membrane</location>
        <topology evidence="1 10">Multi-pass membrane protein</topology>
    </subcellularLocation>
</comment>
<evidence type="ECO:0000256" key="6">
    <source>
        <dbReference type="ARBA" id="ARBA00023077"/>
    </source>
</evidence>
<evidence type="ECO:0000256" key="11">
    <source>
        <dbReference type="RuleBase" id="RU003357"/>
    </source>
</evidence>
<keyword evidence="5 12" id="KW-0732">Signal</keyword>
<dbReference type="Gene3D" id="2.40.170.20">
    <property type="entry name" value="TonB-dependent receptor, beta-barrel domain"/>
    <property type="match status" value="1"/>
</dbReference>
<dbReference type="AlphaFoldDB" id="E1YMW4"/>
<dbReference type="PROSITE" id="PS52016">
    <property type="entry name" value="TONB_DEPENDENT_REC_3"/>
    <property type="match status" value="1"/>
</dbReference>
<evidence type="ECO:0000256" key="4">
    <source>
        <dbReference type="ARBA" id="ARBA00022692"/>
    </source>
</evidence>
<name>E1YMW4_9BACT</name>
<keyword evidence="4 10" id="KW-0812">Transmembrane</keyword>
<sequence length="631" mass="69517">MKWDNFKISLVIFLLLCLSAENTVFAEQGAETKAEATHLLDTIYVTSERLSEYVKNHPQNVVELTQKEIRERNFLEVGEAIGSMPGVDVAQGTNSMGARISIRGGGGSGSVLVLIDGRPINSAQYGGVNLGGIPIDIVKSITVFKPPVPVWLGPGGSAGAINIVTGDFSGNTSKKKDGDKASLKINSGSYGAANITSSYMLHQDSGKLLFTIGAGHKDGKRPNSDSDSGNASFNWQTEGQTGIRYDLNGRYFHSYHGSPGPIDNPTPDARQRYQKGSLDFHINGFTDDMMEYKVKSYMDLTDLYDQSQTGSRSTLDEHRAGISAETTWKPEDGVFALRLGGLAETNRVDHNFSGDHHREKVSFHSQYDRELNKLTATLGLRGDHTNDFGFFPAFNAGLSYALGSNTVVKSSAGYSVEIPSFNQLYQPSHGSIDQVRGNPDLDEEKIYSFNLGMEHKIKKDVVFNASVFRTNTKDIIIYQRGNDLIYRPVNVSRAYKQGVELALKSEWTKSISTELSYIYQDTKNKETGGELSYAPDHSLKITGKFVLPTKTRVETILKAVSRQYSSPNTPQSQKLDGYAVVNMKVIHPVNIKSWPSEVFVHIDNLFDTDYEVHAGYPDDGFSFLAGVNINF</sequence>
<evidence type="ECO:0000259" key="13">
    <source>
        <dbReference type="Pfam" id="PF00593"/>
    </source>
</evidence>
<dbReference type="GO" id="GO:0044718">
    <property type="term" value="P:siderophore transmembrane transport"/>
    <property type="evidence" value="ECO:0007669"/>
    <property type="project" value="TreeGrafter"/>
</dbReference>